<keyword evidence="6" id="KW-0812">Transmembrane</keyword>
<evidence type="ECO:0000256" key="2">
    <source>
        <dbReference type="ARBA" id="ARBA00023224"/>
    </source>
</evidence>
<dbReference type="InterPro" id="IPR004089">
    <property type="entry name" value="MCPsignal_dom"/>
</dbReference>
<protein>
    <submittedName>
        <fullName evidence="8">Chemotaxis protein</fullName>
    </submittedName>
</protein>
<dbReference type="PANTHER" id="PTHR32089">
    <property type="entry name" value="METHYL-ACCEPTING CHEMOTAXIS PROTEIN MCPB"/>
    <property type="match status" value="1"/>
</dbReference>
<dbReference type="PROSITE" id="PS50111">
    <property type="entry name" value="CHEMOTAXIS_TRANSDUC_2"/>
    <property type="match status" value="1"/>
</dbReference>
<dbReference type="PRINTS" id="PR00260">
    <property type="entry name" value="CHEMTRNSDUCR"/>
</dbReference>
<evidence type="ECO:0000256" key="4">
    <source>
        <dbReference type="PROSITE-ProRule" id="PRU00284"/>
    </source>
</evidence>
<dbReference type="Gene3D" id="1.10.287.950">
    <property type="entry name" value="Methyl-accepting chemotaxis protein"/>
    <property type="match status" value="1"/>
</dbReference>
<feature type="coiled-coil region" evidence="5">
    <location>
        <begin position="298"/>
        <end position="325"/>
    </location>
</feature>
<proteinExistence type="inferred from homology"/>
<keyword evidence="5" id="KW-0175">Coiled coil</keyword>
<dbReference type="OrthoDB" id="2489132at2"/>
<sequence>MYPWHYEGNRIFRGILIVQLLMAVVIGFITGQLAIAFLLGVPIIALPLILSFIQPGRLVTQITQALATQLMTALHIHQAFGQIEMHFEIFVLLAFLAYFRDWRVIAVATAMVAVHHIGFFVLQSGGAPVYVFENDHVTFSMLLLHAAFALSEGVVLMFMANKARKEGEAGLDIRVAIEEMLQKDGEINLTASINTRTENGQRLHTLIHHIATLVEQSSGLSGQLKDAGKHIDASATHTLRFSETASAEIAAISSSSEEIAVSSAQSAQQIQKVRDLTQNTRNQLLASQETVDSTSQTIASLKSTLNEAAATNEELNQRCAAISETMRAITAVAEQTNLLALNAAIESARAGEHGRGFAVVADEVRTLAIRSKESADEISSVTEQLSLSTQRSVAQMQSCINLVDEAVSNSDQASANMDEIVAMVTQASDFMEEVSSSAKEQEEATGAIAQSTSRIQQIIDEGTEYSDALTNQVETLNTLNTSMQTALVGFKA</sequence>
<comment type="subcellular location">
    <subcellularLocation>
        <location evidence="1">Membrane</location>
    </subcellularLocation>
</comment>
<dbReference type="PANTHER" id="PTHR32089:SF112">
    <property type="entry name" value="LYSOZYME-LIKE PROTEIN-RELATED"/>
    <property type="match status" value="1"/>
</dbReference>
<dbReference type="EMBL" id="CP039852">
    <property type="protein sequence ID" value="QCZ92093.1"/>
    <property type="molecule type" value="Genomic_DNA"/>
</dbReference>
<dbReference type="GO" id="GO:0004888">
    <property type="term" value="F:transmembrane signaling receptor activity"/>
    <property type="evidence" value="ECO:0007669"/>
    <property type="project" value="InterPro"/>
</dbReference>
<keyword evidence="6" id="KW-0472">Membrane</keyword>
<evidence type="ECO:0000256" key="6">
    <source>
        <dbReference type="SAM" id="Phobius"/>
    </source>
</evidence>
<keyword evidence="9" id="KW-1185">Reference proteome</keyword>
<dbReference type="Proteomes" id="UP000304912">
    <property type="component" value="Chromosome"/>
</dbReference>
<dbReference type="AlphaFoldDB" id="A0A5B7Y9V6"/>
<dbReference type="GO" id="GO:0016020">
    <property type="term" value="C:membrane"/>
    <property type="evidence" value="ECO:0007669"/>
    <property type="project" value="UniProtKB-SubCell"/>
</dbReference>
<dbReference type="Pfam" id="PF00015">
    <property type="entry name" value="MCPsignal"/>
    <property type="match status" value="1"/>
</dbReference>
<comment type="similarity">
    <text evidence="3">Belongs to the methyl-accepting chemotaxis (MCP) protein family.</text>
</comment>
<dbReference type="RefSeq" id="WP_139754856.1">
    <property type="nucleotide sequence ID" value="NZ_CP039852.1"/>
</dbReference>
<evidence type="ECO:0000313" key="9">
    <source>
        <dbReference type="Proteomes" id="UP000304912"/>
    </source>
</evidence>
<dbReference type="InterPro" id="IPR004090">
    <property type="entry name" value="Chemotax_Me-accpt_rcpt"/>
</dbReference>
<feature type="domain" description="Methyl-accepting transducer" evidence="7">
    <location>
        <begin position="220"/>
        <end position="456"/>
    </location>
</feature>
<keyword evidence="2 4" id="KW-0807">Transducer</keyword>
<organism evidence="8 9">
    <name type="scientific">Salinimonas iocasae</name>
    <dbReference type="NCBI Taxonomy" id="2572577"/>
    <lineage>
        <taxon>Bacteria</taxon>
        <taxon>Pseudomonadati</taxon>
        <taxon>Pseudomonadota</taxon>
        <taxon>Gammaproteobacteria</taxon>
        <taxon>Alteromonadales</taxon>
        <taxon>Alteromonadaceae</taxon>
        <taxon>Alteromonas/Salinimonas group</taxon>
        <taxon>Salinimonas</taxon>
    </lineage>
</organism>
<feature type="transmembrane region" description="Helical" evidence="6">
    <location>
        <begin position="35"/>
        <end position="53"/>
    </location>
</feature>
<evidence type="ECO:0000256" key="1">
    <source>
        <dbReference type="ARBA" id="ARBA00004370"/>
    </source>
</evidence>
<reference evidence="8 9" key="1">
    <citation type="submission" date="2019-04" db="EMBL/GenBank/DDBJ databases">
        <title>Salinimonas iocasae sp. nov., a halophilic bacterium isolated from the outer tube casing of tubeworms in Okinawa Trough.</title>
        <authorList>
            <person name="Zhang H."/>
            <person name="Wang H."/>
            <person name="Li C."/>
        </authorList>
    </citation>
    <scope>NUCLEOTIDE SEQUENCE [LARGE SCALE GENOMIC DNA]</scope>
    <source>
        <strain evidence="8 9">KX18D6</strain>
    </source>
</reference>
<evidence type="ECO:0000313" key="8">
    <source>
        <dbReference type="EMBL" id="QCZ92093.1"/>
    </source>
</evidence>
<feature type="transmembrane region" description="Helical" evidence="6">
    <location>
        <begin position="102"/>
        <end position="122"/>
    </location>
</feature>
<dbReference type="KEGG" id="salk:FBQ74_00765"/>
<name>A0A5B7Y9V6_9ALTE</name>
<dbReference type="SUPFAM" id="SSF58104">
    <property type="entry name" value="Methyl-accepting chemotaxis protein (MCP) signaling domain"/>
    <property type="match status" value="1"/>
</dbReference>
<evidence type="ECO:0000259" key="7">
    <source>
        <dbReference type="PROSITE" id="PS50111"/>
    </source>
</evidence>
<evidence type="ECO:0000256" key="5">
    <source>
        <dbReference type="SAM" id="Coils"/>
    </source>
</evidence>
<dbReference type="SMART" id="SM00283">
    <property type="entry name" value="MA"/>
    <property type="match status" value="1"/>
</dbReference>
<dbReference type="GO" id="GO:0006935">
    <property type="term" value="P:chemotaxis"/>
    <property type="evidence" value="ECO:0007669"/>
    <property type="project" value="InterPro"/>
</dbReference>
<accession>A0A5B7Y9V6</accession>
<evidence type="ECO:0000256" key="3">
    <source>
        <dbReference type="ARBA" id="ARBA00029447"/>
    </source>
</evidence>
<dbReference type="GO" id="GO:0007165">
    <property type="term" value="P:signal transduction"/>
    <property type="evidence" value="ECO:0007669"/>
    <property type="project" value="UniProtKB-KW"/>
</dbReference>
<feature type="transmembrane region" description="Helical" evidence="6">
    <location>
        <begin position="12"/>
        <end position="29"/>
    </location>
</feature>
<keyword evidence="6" id="KW-1133">Transmembrane helix</keyword>
<feature type="transmembrane region" description="Helical" evidence="6">
    <location>
        <begin position="142"/>
        <end position="160"/>
    </location>
</feature>
<gene>
    <name evidence="8" type="ORF">FBQ74_00765</name>
</gene>